<protein>
    <submittedName>
        <fullName evidence="2">Uncharacterized protein</fullName>
    </submittedName>
</protein>
<evidence type="ECO:0000313" key="3">
    <source>
        <dbReference type="Proteomes" id="UP000714275"/>
    </source>
</evidence>
<comment type="caution">
    <text evidence="2">The sequence shown here is derived from an EMBL/GenBank/DDBJ whole genome shotgun (WGS) entry which is preliminary data.</text>
</comment>
<name>A0A9P7CXS0_9AGAM</name>
<proteinExistence type="predicted"/>
<feature type="transmembrane region" description="Helical" evidence="1">
    <location>
        <begin position="7"/>
        <end position="29"/>
    </location>
</feature>
<keyword evidence="3" id="KW-1185">Reference proteome</keyword>
<dbReference type="Proteomes" id="UP000714275">
    <property type="component" value="Unassembled WGS sequence"/>
</dbReference>
<evidence type="ECO:0000256" key="1">
    <source>
        <dbReference type="SAM" id="Phobius"/>
    </source>
</evidence>
<dbReference type="AlphaFoldDB" id="A0A9P7CXS0"/>
<evidence type="ECO:0000313" key="2">
    <source>
        <dbReference type="EMBL" id="KAG1769050.1"/>
    </source>
</evidence>
<accession>A0A9P7CXS0</accession>
<organism evidence="2 3">
    <name type="scientific">Suillus placidus</name>
    <dbReference type="NCBI Taxonomy" id="48579"/>
    <lineage>
        <taxon>Eukaryota</taxon>
        <taxon>Fungi</taxon>
        <taxon>Dikarya</taxon>
        <taxon>Basidiomycota</taxon>
        <taxon>Agaricomycotina</taxon>
        <taxon>Agaricomycetes</taxon>
        <taxon>Agaricomycetidae</taxon>
        <taxon>Boletales</taxon>
        <taxon>Suillineae</taxon>
        <taxon>Suillaceae</taxon>
        <taxon>Suillus</taxon>
    </lineage>
</organism>
<keyword evidence="1" id="KW-0472">Membrane</keyword>
<gene>
    <name evidence="2" type="ORF">EV702DRAFT_1049816</name>
</gene>
<sequence length="207" mass="22537">MVNITTIVLPVPFTPLLGLATVACIMGMYGDVIRVPYPYHRGFRALIDGYGVRSFDNHMTPHMPSFNVQDSNQGLATVSFNVFSICHSLSLYLTSFFNLLQLLRTFHNCNTPEVEHQFILRVCSKAFPAGAHGMSASHVHGHAVLCGCDSGGDRGCGTARCVGARVAESATLQSLSLNFAFQGEEFAWHLHTAVLPALSLLGILREK</sequence>
<keyword evidence="1" id="KW-1133">Transmembrane helix</keyword>
<reference evidence="2" key="1">
    <citation type="journal article" date="2020" name="New Phytol.">
        <title>Comparative genomics reveals dynamic genome evolution in host specialist ectomycorrhizal fungi.</title>
        <authorList>
            <person name="Lofgren L.A."/>
            <person name="Nguyen N.H."/>
            <person name="Vilgalys R."/>
            <person name="Ruytinx J."/>
            <person name="Liao H.L."/>
            <person name="Branco S."/>
            <person name="Kuo A."/>
            <person name="LaButti K."/>
            <person name="Lipzen A."/>
            <person name="Andreopoulos W."/>
            <person name="Pangilinan J."/>
            <person name="Riley R."/>
            <person name="Hundley H."/>
            <person name="Na H."/>
            <person name="Barry K."/>
            <person name="Grigoriev I.V."/>
            <person name="Stajich J.E."/>
            <person name="Kennedy P.G."/>
        </authorList>
    </citation>
    <scope>NUCLEOTIDE SEQUENCE</scope>
    <source>
        <strain evidence="2">DOB743</strain>
    </source>
</reference>
<keyword evidence="1" id="KW-0812">Transmembrane</keyword>
<dbReference type="EMBL" id="JABBWD010000075">
    <property type="protein sequence ID" value="KAG1769050.1"/>
    <property type="molecule type" value="Genomic_DNA"/>
</dbReference>